<dbReference type="InterPro" id="IPR017441">
    <property type="entry name" value="Protein_kinase_ATP_BS"/>
</dbReference>
<feature type="binding site" evidence="6">
    <location>
        <position position="134"/>
    </location>
    <ligand>
        <name>ATP</name>
        <dbReference type="ChEBI" id="CHEBI:30616"/>
    </ligand>
</feature>
<dbReference type="PANTHER" id="PTHR24349">
    <property type="entry name" value="SERINE/THREONINE-PROTEIN KINASE"/>
    <property type="match status" value="1"/>
</dbReference>
<dbReference type="STRING" id="1157962.A0A250XG03"/>
<organism evidence="9 10">
    <name type="scientific">Chlamydomonas eustigma</name>
    <dbReference type="NCBI Taxonomy" id="1157962"/>
    <lineage>
        <taxon>Eukaryota</taxon>
        <taxon>Viridiplantae</taxon>
        <taxon>Chlorophyta</taxon>
        <taxon>core chlorophytes</taxon>
        <taxon>Chlorophyceae</taxon>
        <taxon>CS clade</taxon>
        <taxon>Chlamydomonadales</taxon>
        <taxon>Chlamydomonadaceae</taxon>
        <taxon>Chlamydomonas</taxon>
    </lineage>
</organism>
<dbReference type="Gene3D" id="1.10.238.10">
    <property type="entry name" value="EF-hand"/>
    <property type="match status" value="1"/>
</dbReference>
<dbReference type="PROSITE" id="PS00107">
    <property type="entry name" value="PROTEIN_KINASE_ATP"/>
    <property type="match status" value="1"/>
</dbReference>
<accession>A0A250XG03</accession>
<dbReference type="Gene3D" id="3.30.200.20">
    <property type="entry name" value="Phosphorylase Kinase, domain 1"/>
    <property type="match status" value="1"/>
</dbReference>
<reference evidence="9 10" key="1">
    <citation type="submission" date="2017-08" db="EMBL/GenBank/DDBJ databases">
        <title>Acidophilic green algal genome provides insights into adaptation to an acidic environment.</title>
        <authorList>
            <person name="Hirooka S."/>
            <person name="Hirose Y."/>
            <person name="Kanesaki Y."/>
            <person name="Higuchi S."/>
            <person name="Fujiwara T."/>
            <person name="Onuma R."/>
            <person name="Era A."/>
            <person name="Ohbayashi R."/>
            <person name="Uzuka A."/>
            <person name="Nozaki H."/>
            <person name="Yoshikawa H."/>
            <person name="Miyagishima S.Y."/>
        </authorList>
    </citation>
    <scope>NUCLEOTIDE SEQUENCE [LARGE SCALE GENOMIC DNA]</scope>
    <source>
        <strain evidence="9 10">NIES-2499</strain>
    </source>
</reference>
<dbReference type="GO" id="GO:0005524">
    <property type="term" value="F:ATP binding"/>
    <property type="evidence" value="ECO:0007669"/>
    <property type="project" value="UniProtKB-UniRule"/>
</dbReference>
<keyword evidence="2" id="KW-0808">Transferase</keyword>
<keyword evidence="3 6" id="KW-0547">Nucleotide-binding</keyword>
<protein>
    <recommendedName>
        <fullName evidence="8">Protein kinase domain-containing protein</fullName>
    </recommendedName>
</protein>
<keyword evidence="4" id="KW-0418">Kinase</keyword>
<evidence type="ECO:0000313" key="10">
    <source>
        <dbReference type="Proteomes" id="UP000232323"/>
    </source>
</evidence>
<evidence type="ECO:0000259" key="8">
    <source>
        <dbReference type="PROSITE" id="PS50011"/>
    </source>
</evidence>
<evidence type="ECO:0000256" key="1">
    <source>
        <dbReference type="ARBA" id="ARBA00022527"/>
    </source>
</evidence>
<dbReference type="Proteomes" id="UP000232323">
    <property type="component" value="Unassembled WGS sequence"/>
</dbReference>
<dbReference type="EMBL" id="BEGY01000074">
    <property type="protein sequence ID" value="GAX82007.1"/>
    <property type="molecule type" value="Genomic_DNA"/>
</dbReference>
<dbReference type="Pfam" id="PF00069">
    <property type="entry name" value="Pkinase"/>
    <property type="match status" value="1"/>
</dbReference>
<dbReference type="InterPro" id="IPR050205">
    <property type="entry name" value="CDPK_Ser/Thr_kinases"/>
</dbReference>
<evidence type="ECO:0000256" key="3">
    <source>
        <dbReference type="ARBA" id="ARBA00022741"/>
    </source>
</evidence>
<keyword evidence="5 6" id="KW-0067">ATP-binding</keyword>
<dbReference type="PROSITE" id="PS00108">
    <property type="entry name" value="PROTEIN_KINASE_ST"/>
    <property type="match status" value="1"/>
</dbReference>
<dbReference type="InterPro" id="IPR011992">
    <property type="entry name" value="EF-hand-dom_pair"/>
</dbReference>
<comment type="caution">
    <text evidence="9">The sequence shown here is derived from an EMBL/GenBank/DDBJ whole genome shotgun (WGS) entry which is preliminary data.</text>
</comment>
<evidence type="ECO:0000256" key="7">
    <source>
        <dbReference type="SAM" id="MobiDB-lite"/>
    </source>
</evidence>
<dbReference type="InterPro" id="IPR000719">
    <property type="entry name" value="Prot_kinase_dom"/>
</dbReference>
<dbReference type="Gene3D" id="1.10.510.10">
    <property type="entry name" value="Transferase(Phosphotransferase) domain 1"/>
    <property type="match status" value="1"/>
</dbReference>
<feature type="domain" description="Protein kinase" evidence="8">
    <location>
        <begin position="101"/>
        <end position="373"/>
    </location>
</feature>
<evidence type="ECO:0000256" key="5">
    <source>
        <dbReference type="ARBA" id="ARBA00022840"/>
    </source>
</evidence>
<dbReference type="SMART" id="SM00220">
    <property type="entry name" value="S_TKc"/>
    <property type="match status" value="1"/>
</dbReference>
<sequence>MLFSRHRGCLKGKSKRGVTESITLWKDVMQQHLRIGAWKLISNQCDARPKVLLRWSQSSKGEEKTSSCAISHQQSLGKQLCASALPGSSYMGFNKGLEERYDLQNKIGEGGNGVVRIAKMRQNGKEYACKSIKKILGPEYSELKRASHLESLRREVAVLQKLKGCLNVVEVEAVYEDEEHIHLIMEYCKGGELWHRIGSRHYSERTVASYMRAVLRTLAVMHSHHILHRDVKPGNFMLLTDSTASPLKAIDFGLAMPYDPKALPLSDLGMEGTPWYMAPEVLSSQVGPASDVWSAGVMAYQLLTGRFPFDDKHNPSRPAVSAIWKSILIDPLRLDLPCWSGISDEAKSFVALLLERDPAKRLTAKQALDHPFLRGNISDRSAGKKLSRSVVQRIQRFGQGGVFKRTVLQAIAAELLARSRACEEEVSAQAPHMSAAANTCGEEKRSTAGQHGDREYNSTDCRDYDALCDADMRVDIMPKGSIRCLVATPNADHLHSLYQQLDLEGGKEYMDAGKLAIKLRALGFKLEDSEVSRLLQQVDSMSTQSGQIQKSALAASQLDWKELQQHHYQQWRRLVHNTFEGLDRDHDGILKQSDLTKALRACLPEERVDEAVTEALIEAGHSSADSNAGIDFETFMNMLKVSSLDSLDMYDDRIGGSSHLTHASSGSVDRLNALLQADPSLHSSTSRDGSRRGLYGSLSTNGGSQRGSTARSTEKSGGVTSLYLGTLPAGSSLTGSCHKPVQVPAHAVNKLASTAFRFDVGGKEDMSPIYITPSLARQCEDSVDERGWVPGSLPASSVSTTIPQSSQSLGPGHYDLRFHGSSLYKNAVLGGHKLSGGRPKLGLQGGHLAAVQE</sequence>
<keyword evidence="10" id="KW-1185">Reference proteome</keyword>
<feature type="compositionally biased region" description="Polar residues" evidence="7">
    <location>
        <begin position="697"/>
        <end position="711"/>
    </location>
</feature>
<evidence type="ECO:0000256" key="4">
    <source>
        <dbReference type="ARBA" id="ARBA00022777"/>
    </source>
</evidence>
<dbReference type="AlphaFoldDB" id="A0A250XG03"/>
<dbReference type="CDD" id="cd05117">
    <property type="entry name" value="STKc_CAMK"/>
    <property type="match status" value="1"/>
</dbReference>
<feature type="region of interest" description="Disordered" evidence="7">
    <location>
        <begin position="680"/>
        <end position="716"/>
    </location>
</feature>
<dbReference type="PROSITE" id="PS50011">
    <property type="entry name" value="PROTEIN_KINASE_DOM"/>
    <property type="match status" value="1"/>
</dbReference>
<gene>
    <name evidence="9" type="ORF">CEUSTIGMA_g9435.t1</name>
</gene>
<evidence type="ECO:0000256" key="2">
    <source>
        <dbReference type="ARBA" id="ARBA00022679"/>
    </source>
</evidence>
<name>A0A250XG03_9CHLO</name>
<proteinExistence type="predicted"/>
<evidence type="ECO:0000256" key="6">
    <source>
        <dbReference type="PROSITE-ProRule" id="PRU10141"/>
    </source>
</evidence>
<dbReference type="SUPFAM" id="SSF56112">
    <property type="entry name" value="Protein kinase-like (PK-like)"/>
    <property type="match status" value="1"/>
</dbReference>
<dbReference type="InterPro" id="IPR008271">
    <property type="entry name" value="Ser/Thr_kinase_AS"/>
</dbReference>
<evidence type="ECO:0000313" key="9">
    <source>
        <dbReference type="EMBL" id="GAX82007.1"/>
    </source>
</evidence>
<dbReference type="SUPFAM" id="SSF47473">
    <property type="entry name" value="EF-hand"/>
    <property type="match status" value="1"/>
</dbReference>
<dbReference type="GO" id="GO:0004674">
    <property type="term" value="F:protein serine/threonine kinase activity"/>
    <property type="evidence" value="ECO:0007669"/>
    <property type="project" value="UniProtKB-KW"/>
</dbReference>
<dbReference type="OrthoDB" id="40902at2759"/>
<keyword evidence="1" id="KW-0723">Serine/threonine-protein kinase</keyword>
<dbReference type="InterPro" id="IPR011009">
    <property type="entry name" value="Kinase-like_dom_sf"/>
</dbReference>